<evidence type="ECO:0000259" key="4">
    <source>
        <dbReference type="Pfam" id="PF00589"/>
    </source>
</evidence>
<dbReference type="EMBL" id="CP046073">
    <property type="protein sequence ID" value="QSZ43181.1"/>
    <property type="molecule type" value="Genomic_DNA"/>
</dbReference>
<dbReference type="GO" id="GO:0006310">
    <property type="term" value="P:DNA recombination"/>
    <property type="evidence" value="ECO:0007669"/>
    <property type="project" value="UniProtKB-KW"/>
</dbReference>
<keyword evidence="6" id="KW-1185">Reference proteome</keyword>
<comment type="similarity">
    <text evidence="1">Belongs to the 'phage' integrase family.</text>
</comment>
<dbReference type="GO" id="GO:0015074">
    <property type="term" value="P:DNA integration"/>
    <property type="evidence" value="ECO:0007669"/>
    <property type="project" value="InterPro"/>
</dbReference>
<evidence type="ECO:0000313" key="5">
    <source>
        <dbReference type="EMBL" id="QSZ43181.1"/>
    </source>
</evidence>
<reference evidence="5" key="1">
    <citation type="submission" date="2019-11" db="EMBL/GenBank/DDBJ databases">
        <authorList>
            <person name="Kojima H."/>
        </authorList>
    </citation>
    <scope>NUCLEOTIDE SEQUENCE</scope>
    <source>
        <strain evidence="5">H1576</strain>
        <plasmid evidence="5">pSULFM1</plasmid>
    </source>
</reference>
<dbReference type="Proteomes" id="UP000671852">
    <property type="component" value="Plasmid pSULFM1"/>
</dbReference>
<dbReference type="PANTHER" id="PTHR30349">
    <property type="entry name" value="PHAGE INTEGRASE-RELATED"/>
    <property type="match status" value="1"/>
</dbReference>
<sequence length="307" mass="34829">MSKGTALSNESLLTKLDKYNILFIKEKKVLNCSINTISTYTSILNNFYEYILELDDIKEINELSKEIVVNFLNYGNKSSNNTQILKLAVLKSYFTFIDEKEDLKGLFELRFKKLTIKKESVEVDALTAEEVVRLLELFKKRSSSFNKNRDALLIKLILFTGIRASECLAVKLSDISLIEDESVYKIKIAGKGSKERFVYIKAESIQTELEFLVSAGYITNYITITNTSKPMSRIGLYNMVSNKMKKAKIAKSGVHILRHTFARNLVSKNINLSTISELLGHADITLTARTYAKSDEQSKIRAIIAES</sequence>
<dbReference type="InterPro" id="IPR011010">
    <property type="entry name" value="DNA_brk_join_enz"/>
</dbReference>
<name>A0A975B2S7_9BACT</name>
<dbReference type="Gene3D" id="1.10.150.130">
    <property type="match status" value="1"/>
</dbReference>
<keyword evidence="5" id="KW-0614">Plasmid</keyword>
<evidence type="ECO:0000256" key="1">
    <source>
        <dbReference type="ARBA" id="ARBA00008857"/>
    </source>
</evidence>
<dbReference type="AlphaFoldDB" id="A0A975B2S7"/>
<dbReference type="GO" id="GO:0003677">
    <property type="term" value="F:DNA binding"/>
    <property type="evidence" value="ECO:0007669"/>
    <property type="project" value="UniProtKB-KW"/>
</dbReference>
<dbReference type="Pfam" id="PF00589">
    <property type="entry name" value="Phage_integrase"/>
    <property type="match status" value="1"/>
</dbReference>
<dbReference type="KEGG" id="saqt:GJV85_13480"/>
<accession>A0A975B2S7</accession>
<evidence type="ECO:0000256" key="2">
    <source>
        <dbReference type="ARBA" id="ARBA00023125"/>
    </source>
</evidence>
<dbReference type="InterPro" id="IPR013762">
    <property type="entry name" value="Integrase-like_cat_sf"/>
</dbReference>
<geneLocation type="plasmid" evidence="5 6">
    <name>pSULFM1</name>
</geneLocation>
<dbReference type="Gene3D" id="1.10.443.10">
    <property type="entry name" value="Intergrase catalytic core"/>
    <property type="match status" value="1"/>
</dbReference>
<protein>
    <submittedName>
        <fullName evidence="5">Tyrosine-type recombinase/integrase</fullName>
    </submittedName>
</protein>
<dbReference type="PANTHER" id="PTHR30349:SF64">
    <property type="entry name" value="PROPHAGE INTEGRASE INTD-RELATED"/>
    <property type="match status" value="1"/>
</dbReference>
<proteinExistence type="inferred from homology"/>
<evidence type="ECO:0000313" key="6">
    <source>
        <dbReference type="Proteomes" id="UP000671852"/>
    </source>
</evidence>
<reference evidence="5" key="2">
    <citation type="submission" date="2021-04" db="EMBL/GenBank/DDBJ databases">
        <title>Isolation and characterization of a novel species of the genus Sulfurimonas.</title>
        <authorList>
            <person name="Fukui M."/>
        </authorList>
    </citation>
    <scope>NUCLEOTIDE SEQUENCE</scope>
    <source>
        <strain evidence="5">H1576</strain>
        <plasmid evidence="5">pSULFM1</plasmid>
    </source>
</reference>
<keyword evidence="3" id="KW-0233">DNA recombination</keyword>
<dbReference type="InterPro" id="IPR050090">
    <property type="entry name" value="Tyrosine_recombinase_XerCD"/>
</dbReference>
<keyword evidence="2" id="KW-0238">DNA-binding</keyword>
<feature type="domain" description="Tyr recombinase" evidence="4">
    <location>
        <begin position="126"/>
        <end position="297"/>
    </location>
</feature>
<dbReference type="InterPro" id="IPR002104">
    <property type="entry name" value="Integrase_catalytic"/>
</dbReference>
<gene>
    <name evidence="5" type="ORF">GJV85_13480</name>
</gene>
<evidence type="ECO:0000256" key="3">
    <source>
        <dbReference type="ARBA" id="ARBA00023172"/>
    </source>
</evidence>
<organism evidence="5 6">
    <name type="scientific">Sulfurimonas aquatica</name>
    <dbReference type="NCBI Taxonomy" id="2672570"/>
    <lineage>
        <taxon>Bacteria</taxon>
        <taxon>Pseudomonadati</taxon>
        <taxon>Campylobacterota</taxon>
        <taxon>Epsilonproteobacteria</taxon>
        <taxon>Campylobacterales</taxon>
        <taxon>Sulfurimonadaceae</taxon>
        <taxon>Sulfurimonas</taxon>
    </lineage>
</organism>
<dbReference type="InterPro" id="IPR010998">
    <property type="entry name" value="Integrase_recombinase_N"/>
</dbReference>
<dbReference type="SUPFAM" id="SSF56349">
    <property type="entry name" value="DNA breaking-rejoining enzymes"/>
    <property type="match status" value="1"/>
</dbReference>